<feature type="transmembrane region" description="Helical" evidence="2">
    <location>
        <begin position="44"/>
        <end position="63"/>
    </location>
</feature>
<keyword evidence="2" id="KW-1133">Transmembrane helix</keyword>
<proteinExistence type="predicted"/>
<feature type="transmembrane region" description="Helical" evidence="2">
    <location>
        <begin position="255"/>
        <end position="273"/>
    </location>
</feature>
<feature type="transmembrane region" description="Helical" evidence="2">
    <location>
        <begin position="20"/>
        <end position="38"/>
    </location>
</feature>
<keyword evidence="2" id="KW-0472">Membrane</keyword>
<evidence type="ECO:0000256" key="2">
    <source>
        <dbReference type="SAM" id="Phobius"/>
    </source>
</evidence>
<feature type="compositionally biased region" description="Basic and acidic residues" evidence="1">
    <location>
        <begin position="416"/>
        <end position="429"/>
    </location>
</feature>
<feature type="transmembrane region" description="Helical" evidence="2">
    <location>
        <begin position="75"/>
        <end position="96"/>
    </location>
</feature>
<feature type="transmembrane region" description="Helical" evidence="2">
    <location>
        <begin position="102"/>
        <end position="120"/>
    </location>
</feature>
<feature type="transmembrane region" description="Helical" evidence="2">
    <location>
        <begin position="127"/>
        <end position="144"/>
    </location>
</feature>
<dbReference type="EMBL" id="JALXKZ020000006">
    <property type="protein sequence ID" value="MCV7628566.1"/>
    <property type="molecule type" value="Genomic_DNA"/>
</dbReference>
<protein>
    <submittedName>
        <fullName evidence="3">Uncharacterized protein</fullName>
    </submittedName>
</protein>
<feature type="transmembrane region" description="Helical" evidence="2">
    <location>
        <begin position="327"/>
        <end position="353"/>
    </location>
</feature>
<accession>A0AAP3AG56</accession>
<evidence type="ECO:0000313" key="3">
    <source>
        <dbReference type="EMBL" id="MCV7628566.1"/>
    </source>
</evidence>
<comment type="caution">
    <text evidence="3">The sequence shown here is derived from an EMBL/GenBank/DDBJ whole genome shotgun (WGS) entry which is preliminary data.</text>
</comment>
<name>A0AAP3AG56_MICLU</name>
<feature type="compositionally biased region" description="Polar residues" evidence="1">
    <location>
        <begin position="435"/>
        <end position="444"/>
    </location>
</feature>
<dbReference type="AlphaFoldDB" id="A0AAP3AG56"/>
<gene>
    <name evidence="3" type="ORF">M3A82_004315</name>
</gene>
<keyword evidence="2" id="KW-0812">Transmembrane</keyword>
<feature type="transmembrane region" description="Helical" evidence="2">
    <location>
        <begin position="194"/>
        <end position="214"/>
    </location>
</feature>
<feature type="transmembrane region" description="Helical" evidence="2">
    <location>
        <begin position="221"/>
        <end position="249"/>
    </location>
</feature>
<organism evidence="3 4">
    <name type="scientific">Micrococcus luteus</name>
    <name type="common">Micrococcus lysodeikticus</name>
    <dbReference type="NCBI Taxonomy" id="1270"/>
    <lineage>
        <taxon>Bacteria</taxon>
        <taxon>Bacillati</taxon>
        <taxon>Actinomycetota</taxon>
        <taxon>Actinomycetes</taxon>
        <taxon>Micrococcales</taxon>
        <taxon>Micrococcaceae</taxon>
        <taxon>Micrococcus</taxon>
    </lineage>
</organism>
<feature type="region of interest" description="Disordered" evidence="1">
    <location>
        <begin position="405"/>
        <end position="444"/>
    </location>
</feature>
<feature type="transmembrane region" description="Helical" evidence="2">
    <location>
        <begin position="365"/>
        <end position="395"/>
    </location>
</feature>
<sequence>MSTARHPVVARQSSRESPSLMTCILVLMIFVGALQNAVVSFTAAASGITLADDLLLILAFMLAMVRQVSRPRMRLAAIGIYVFLCLLAVVRATVPFGLAFEVFRQLLVPALLVVIGMVITSREWRSALRAWSVVTVANIVYMLIEVEAGPILDPTAFVVNSGDESIVLQYQGLPGSYTYWNAEGEPALRVGGLFLNPPIAGLAVGIGAVAMFHTMRSRLRWIVLIGAFCAVYFSFSRAGMLVLGLGLFIPWFSKLLGRFVTTLLAVAGGFLFFNSFAADGGSEAHIEGFMHGLDSALSSPVGEGIGSAGNLIKTTLRASDSSESLTGIFLVATGAIGLLFLAVMTAVLARVVWRSMTTRWEPALAVAAFVVAAVAETAGALAGAAPMWIAVGLAFQREAKHRGSVAGWRVPPKRPQTREVKRPGSDGDSRYLIPTSCSRPASTA</sequence>
<dbReference type="Proteomes" id="UP001205867">
    <property type="component" value="Unassembled WGS sequence"/>
</dbReference>
<evidence type="ECO:0000313" key="4">
    <source>
        <dbReference type="Proteomes" id="UP001205867"/>
    </source>
</evidence>
<reference evidence="3" key="1">
    <citation type="submission" date="2023-06" db="EMBL/GenBank/DDBJ databases">
        <title>lsaBGC provides a comprehensive framework for evolutionary analysis of biosynthetic gene clusters within focal taxa.</title>
        <authorList>
            <person name="Salamzade R."/>
            <person name="Sandstrom S."/>
            <person name="Kalan L.R."/>
        </authorList>
    </citation>
    <scope>NUCLEOTIDE SEQUENCE</scope>
    <source>
        <strain evidence="3">P3-SID899</strain>
    </source>
</reference>
<evidence type="ECO:0000256" key="1">
    <source>
        <dbReference type="SAM" id="MobiDB-lite"/>
    </source>
</evidence>